<evidence type="ECO:0000313" key="7">
    <source>
        <dbReference type="EMBL" id="CAK1600549.1"/>
    </source>
</evidence>
<accession>A0AAV1M2K3</accession>
<evidence type="ECO:0000256" key="1">
    <source>
        <dbReference type="ARBA" id="ARBA00004123"/>
    </source>
</evidence>
<gene>
    <name evidence="7" type="ORF">PARMNEM_LOCUS19299</name>
</gene>
<evidence type="ECO:0000313" key="8">
    <source>
        <dbReference type="Proteomes" id="UP001314205"/>
    </source>
</evidence>
<organism evidence="7 8">
    <name type="scientific">Parnassius mnemosyne</name>
    <name type="common">clouded apollo</name>
    <dbReference type="NCBI Taxonomy" id="213953"/>
    <lineage>
        <taxon>Eukaryota</taxon>
        <taxon>Metazoa</taxon>
        <taxon>Ecdysozoa</taxon>
        <taxon>Arthropoda</taxon>
        <taxon>Hexapoda</taxon>
        <taxon>Insecta</taxon>
        <taxon>Pterygota</taxon>
        <taxon>Neoptera</taxon>
        <taxon>Endopterygota</taxon>
        <taxon>Lepidoptera</taxon>
        <taxon>Glossata</taxon>
        <taxon>Ditrysia</taxon>
        <taxon>Papilionoidea</taxon>
        <taxon>Papilionidae</taxon>
        <taxon>Parnassiinae</taxon>
        <taxon>Parnassini</taxon>
        <taxon>Parnassius</taxon>
        <taxon>Driopa</taxon>
    </lineage>
</organism>
<dbReference type="Proteomes" id="UP001314205">
    <property type="component" value="Unassembled WGS sequence"/>
</dbReference>
<dbReference type="SUPFAM" id="SSF53098">
    <property type="entry name" value="Ribonuclease H-like"/>
    <property type="match status" value="1"/>
</dbReference>
<dbReference type="InterPro" id="IPR052035">
    <property type="entry name" value="ZnF_BED_domain_contain"/>
</dbReference>
<evidence type="ECO:0000256" key="2">
    <source>
        <dbReference type="ARBA" id="ARBA00022723"/>
    </source>
</evidence>
<sequence>MKSLPRYGYGHLLFLLLKTLIPLSKISKWARALKRETRKKVIFTDGKTNQNLDNKYVHMIAVDMEPLRKGKHEGFRDFLNALDSRYEIPDTTILNIITEFNTEYYENVKQKLVLALSKAEHVSLTTDLWTSIANEGILSVTCHFFHNEKLIAPLLEVVKMEESHNAENIASGSVDKRLSPYENRTLVVLVTILDPRFKTKGSKTSDNEKRADQWLEKAYVSQLTKECLSVEETQPTPSTSSGTCTDLLRFLHVNTYRPL</sequence>
<reference evidence="7 8" key="1">
    <citation type="submission" date="2023-11" db="EMBL/GenBank/DDBJ databases">
        <authorList>
            <person name="Hedman E."/>
            <person name="Englund M."/>
            <person name="Stromberg M."/>
            <person name="Nyberg Akerstrom W."/>
            <person name="Nylinder S."/>
            <person name="Jareborg N."/>
            <person name="Kallberg Y."/>
            <person name="Kronander E."/>
        </authorList>
    </citation>
    <scope>NUCLEOTIDE SEQUENCE [LARGE SCALE GENOMIC DNA]</scope>
</reference>
<dbReference type="AlphaFoldDB" id="A0AAV1M2K3"/>
<proteinExistence type="predicted"/>
<keyword evidence="5" id="KW-0539">Nucleus</keyword>
<evidence type="ECO:0000256" key="4">
    <source>
        <dbReference type="ARBA" id="ARBA00022833"/>
    </source>
</evidence>
<keyword evidence="2" id="KW-0479">Metal-binding</keyword>
<name>A0AAV1M2K3_9NEOP</name>
<keyword evidence="8" id="KW-1185">Reference proteome</keyword>
<dbReference type="SUPFAM" id="SSF140996">
    <property type="entry name" value="Hermes dimerisation domain"/>
    <property type="match status" value="1"/>
</dbReference>
<keyword evidence="6" id="KW-0732">Signal</keyword>
<protein>
    <submittedName>
        <fullName evidence="7">Uncharacterized protein</fullName>
    </submittedName>
</protein>
<keyword evidence="4" id="KW-0862">Zinc</keyword>
<evidence type="ECO:0000256" key="3">
    <source>
        <dbReference type="ARBA" id="ARBA00022771"/>
    </source>
</evidence>
<dbReference type="InterPro" id="IPR012337">
    <property type="entry name" value="RNaseH-like_sf"/>
</dbReference>
<dbReference type="PANTHER" id="PTHR46481:SF10">
    <property type="entry name" value="ZINC FINGER BED DOMAIN-CONTAINING PROTEIN 39"/>
    <property type="match status" value="1"/>
</dbReference>
<feature type="chain" id="PRO_5043348310" evidence="6">
    <location>
        <begin position="27"/>
        <end position="259"/>
    </location>
</feature>
<dbReference type="PANTHER" id="PTHR46481">
    <property type="entry name" value="ZINC FINGER BED DOMAIN-CONTAINING PROTEIN 4"/>
    <property type="match status" value="1"/>
</dbReference>
<comment type="caution">
    <text evidence="7">The sequence shown here is derived from an EMBL/GenBank/DDBJ whole genome shotgun (WGS) entry which is preliminary data.</text>
</comment>
<comment type="subcellular location">
    <subcellularLocation>
        <location evidence="1">Nucleus</location>
    </subcellularLocation>
</comment>
<dbReference type="GO" id="GO:0008270">
    <property type="term" value="F:zinc ion binding"/>
    <property type="evidence" value="ECO:0007669"/>
    <property type="project" value="UniProtKB-KW"/>
</dbReference>
<evidence type="ECO:0000256" key="5">
    <source>
        <dbReference type="ARBA" id="ARBA00023242"/>
    </source>
</evidence>
<feature type="signal peptide" evidence="6">
    <location>
        <begin position="1"/>
        <end position="26"/>
    </location>
</feature>
<evidence type="ECO:0000256" key="6">
    <source>
        <dbReference type="SAM" id="SignalP"/>
    </source>
</evidence>
<dbReference type="GO" id="GO:0005634">
    <property type="term" value="C:nucleus"/>
    <property type="evidence" value="ECO:0007669"/>
    <property type="project" value="UniProtKB-SubCell"/>
</dbReference>
<keyword evidence="3" id="KW-0863">Zinc-finger</keyword>
<dbReference type="EMBL" id="CAVLGL010000126">
    <property type="protein sequence ID" value="CAK1600549.1"/>
    <property type="molecule type" value="Genomic_DNA"/>
</dbReference>